<dbReference type="Gene3D" id="3.90.50.10">
    <property type="entry name" value="Photosynthetic Reaction Center, subunit H, domain 2"/>
    <property type="match status" value="1"/>
</dbReference>
<protein>
    <submittedName>
        <fullName evidence="3">Unannotated protein</fullName>
    </submittedName>
</protein>
<dbReference type="AlphaFoldDB" id="A0A6J7IXM2"/>
<dbReference type="InterPro" id="IPR027275">
    <property type="entry name" value="PRC-brl_dom"/>
</dbReference>
<feature type="domain" description="PRC-barrel" evidence="2">
    <location>
        <begin position="5"/>
        <end position="73"/>
    </location>
</feature>
<dbReference type="Pfam" id="PF05239">
    <property type="entry name" value="PRC"/>
    <property type="match status" value="1"/>
</dbReference>
<name>A0A6J7IXM2_9ZZZZ</name>
<gene>
    <name evidence="3" type="ORF">UFOPK3564_02622</name>
</gene>
<dbReference type="GO" id="GO:0019684">
    <property type="term" value="P:photosynthesis, light reaction"/>
    <property type="evidence" value="ECO:0007669"/>
    <property type="project" value="InterPro"/>
</dbReference>
<dbReference type="GO" id="GO:0030077">
    <property type="term" value="C:plasma membrane light-harvesting complex"/>
    <property type="evidence" value="ECO:0007669"/>
    <property type="project" value="InterPro"/>
</dbReference>
<dbReference type="InterPro" id="IPR014747">
    <property type="entry name" value="Bac_photo_RC_H_C"/>
</dbReference>
<evidence type="ECO:0000259" key="2">
    <source>
        <dbReference type="Pfam" id="PF05239"/>
    </source>
</evidence>
<reference evidence="3" key="1">
    <citation type="submission" date="2020-05" db="EMBL/GenBank/DDBJ databases">
        <authorList>
            <person name="Chiriac C."/>
            <person name="Salcher M."/>
            <person name="Ghai R."/>
            <person name="Kavagutti S V."/>
        </authorList>
    </citation>
    <scope>NUCLEOTIDE SEQUENCE</scope>
</reference>
<dbReference type="InterPro" id="IPR011033">
    <property type="entry name" value="PRC_barrel-like_sf"/>
</dbReference>
<organism evidence="3">
    <name type="scientific">freshwater metagenome</name>
    <dbReference type="NCBI Taxonomy" id="449393"/>
    <lineage>
        <taxon>unclassified sequences</taxon>
        <taxon>metagenomes</taxon>
        <taxon>ecological metagenomes</taxon>
    </lineage>
</organism>
<evidence type="ECO:0000256" key="1">
    <source>
        <dbReference type="SAM" id="MobiDB-lite"/>
    </source>
</evidence>
<accession>A0A6J7IXM2</accession>
<sequence length="199" mass="21610">MREIEAIQDWKGQDVVDVAEQKVGKLEDVWFRADGAEPVLISVKSGLLGRKRHLVPLQGSTVTRSFVRVAFREDQISGAPQNDADDRLSPAELAAVKEHYGIDIDGPADAELESGDARDARIRAAREARAAADKAEQAAASAAEEAREMDERAVLARKDADDAARRSDQAAAHAVELRRKADEARVPELHTTIPEGVEG</sequence>
<dbReference type="SUPFAM" id="SSF50346">
    <property type="entry name" value="PRC-barrel domain"/>
    <property type="match status" value="1"/>
</dbReference>
<feature type="compositionally biased region" description="Basic and acidic residues" evidence="1">
    <location>
        <begin position="144"/>
        <end position="168"/>
    </location>
</feature>
<dbReference type="EMBL" id="CAFBMK010000196">
    <property type="protein sequence ID" value="CAB4935500.1"/>
    <property type="molecule type" value="Genomic_DNA"/>
</dbReference>
<evidence type="ECO:0000313" key="3">
    <source>
        <dbReference type="EMBL" id="CAB4935500.1"/>
    </source>
</evidence>
<proteinExistence type="predicted"/>
<feature type="compositionally biased region" description="Basic and acidic residues" evidence="1">
    <location>
        <begin position="175"/>
        <end position="188"/>
    </location>
</feature>
<feature type="region of interest" description="Disordered" evidence="1">
    <location>
        <begin position="133"/>
        <end position="199"/>
    </location>
</feature>